<evidence type="ECO:0000313" key="2">
    <source>
        <dbReference type="EMBL" id="MBC2595150.1"/>
    </source>
</evidence>
<organism evidence="2 3">
    <name type="scientific">Ruficoccus amylovorans</name>
    <dbReference type="NCBI Taxonomy" id="1804625"/>
    <lineage>
        <taxon>Bacteria</taxon>
        <taxon>Pseudomonadati</taxon>
        <taxon>Verrucomicrobiota</taxon>
        <taxon>Opitutia</taxon>
        <taxon>Puniceicoccales</taxon>
        <taxon>Cerasicoccaceae</taxon>
        <taxon>Ruficoccus</taxon>
    </lineage>
</organism>
<dbReference type="EMBL" id="JACHVB010000035">
    <property type="protein sequence ID" value="MBC2595150.1"/>
    <property type="molecule type" value="Genomic_DNA"/>
</dbReference>
<evidence type="ECO:0000256" key="1">
    <source>
        <dbReference type="SAM" id="SignalP"/>
    </source>
</evidence>
<sequence>MKISITSFFLAALLLIPGLLRAQSGIDPAQAIIGTWVIDADASWEQFEKSPEWEAMTPDQRVDFRSTIWPKALEKLLFTAYHFAPNQIVIAHKDSQLPIPASYVKSEGRTLTVVMGEAPNTVTLTINFYNANQINIRSADELKPNYYVWVRRGKDRP</sequence>
<gene>
    <name evidence="2" type="ORF">H5P28_12855</name>
</gene>
<protein>
    <recommendedName>
        <fullName evidence="4">Lipocalin-like domain-containing protein</fullName>
    </recommendedName>
</protein>
<dbReference type="AlphaFoldDB" id="A0A842HG26"/>
<feature type="chain" id="PRO_5032348856" description="Lipocalin-like domain-containing protein" evidence="1">
    <location>
        <begin position="23"/>
        <end position="157"/>
    </location>
</feature>
<dbReference type="RefSeq" id="WP_185676113.1">
    <property type="nucleotide sequence ID" value="NZ_JACHVB010000035.1"/>
</dbReference>
<comment type="caution">
    <text evidence="2">The sequence shown here is derived from an EMBL/GenBank/DDBJ whole genome shotgun (WGS) entry which is preliminary data.</text>
</comment>
<proteinExistence type="predicted"/>
<evidence type="ECO:0000313" key="3">
    <source>
        <dbReference type="Proteomes" id="UP000546464"/>
    </source>
</evidence>
<reference evidence="2 3" key="1">
    <citation type="submission" date="2020-07" db="EMBL/GenBank/DDBJ databases">
        <authorList>
            <person name="Feng X."/>
        </authorList>
    </citation>
    <scope>NUCLEOTIDE SEQUENCE [LARGE SCALE GENOMIC DNA]</scope>
    <source>
        <strain evidence="2 3">JCM31066</strain>
    </source>
</reference>
<name>A0A842HG26_9BACT</name>
<evidence type="ECO:0008006" key="4">
    <source>
        <dbReference type="Google" id="ProtNLM"/>
    </source>
</evidence>
<feature type="signal peptide" evidence="1">
    <location>
        <begin position="1"/>
        <end position="22"/>
    </location>
</feature>
<keyword evidence="3" id="KW-1185">Reference proteome</keyword>
<accession>A0A842HG26</accession>
<keyword evidence="1" id="KW-0732">Signal</keyword>
<dbReference type="Proteomes" id="UP000546464">
    <property type="component" value="Unassembled WGS sequence"/>
</dbReference>